<evidence type="ECO:0000313" key="9">
    <source>
        <dbReference type="Proteomes" id="UP000664209"/>
    </source>
</evidence>
<dbReference type="InterPro" id="IPR046335">
    <property type="entry name" value="LacI/GalR-like_sensor"/>
</dbReference>
<dbReference type="CDD" id="cd00130">
    <property type="entry name" value="PAS"/>
    <property type="match status" value="1"/>
</dbReference>
<evidence type="ECO:0000256" key="1">
    <source>
        <dbReference type="ARBA" id="ARBA00023015"/>
    </source>
</evidence>
<dbReference type="Pfam" id="PF00990">
    <property type="entry name" value="GGDEF"/>
    <property type="match status" value="1"/>
</dbReference>
<dbReference type="Gene3D" id="3.30.450.20">
    <property type="entry name" value="PAS domain"/>
    <property type="match status" value="1"/>
</dbReference>
<dbReference type="SMART" id="SM00267">
    <property type="entry name" value="GGDEF"/>
    <property type="match status" value="1"/>
</dbReference>
<comment type="caution">
    <text evidence="8">The sequence shown here is derived from an EMBL/GenBank/DDBJ whole genome shotgun (WGS) entry which is preliminary data.</text>
</comment>
<organism evidence="8 9">
    <name type="scientific">Actinotalea soli</name>
    <dbReference type="NCBI Taxonomy" id="2819234"/>
    <lineage>
        <taxon>Bacteria</taxon>
        <taxon>Bacillati</taxon>
        <taxon>Actinomycetota</taxon>
        <taxon>Actinomycetes</taxon>
        <taxon>Micrococcales</taxon>
        <taxon>Cellulomonadaceae</taxon>
        <taxon>Actinotalea</taxon>
    </lineage>
</organism>
<dbReference type="PROSITE" id="PS50883">
    <property type="entry name" value="EAL"/>
    <property type="match status" value="1"/>
</dbReference>
<reference evidence="8" key="1">
    <citation type="submission" date="2021-03" db="EMBL/GenBank/DDBJ databases">
        <title>Actinotalea soli sp. nov., isolated from soil.</title>
        <authorList>
            <person name="Ping W."/>
            <person name="Zhang J."/>
        </authorList>
    </citation>
    <scope>NUCLEOTIDE SEQUENCE</scope>
    <source>
        <strain evidence="8">BY-33</strain>
    </source>
</reference>
<dbReference type="InterPro" id="IPR052155">
    <property type="entry name" value="Biofilm_reg_signaling"/>
</dbReference>
<sequence length="1143" mass="121825">MPSRSTVLALAEHISGPYGGEVLSGILREVTAAGGRLVVVQTASSGERGSASPTPLAMPMAARTVDAVVAIAPASAAPYVAALRASPVPVVLTSQECPEGIAPSVSPDNRGGVRAGLEHLLRHGHRRIAFAADLDQHDLCARSEAYREAMAEHGLPVVELPLVDTPYGPSDAHGAVTTLLGLPDRPTAVMAATDRGALALVAGLTAAGLRVPEDVAVLGFDDIEDAAYATPSLSSVHVRFDAVGAQAGRLAVAMARGESVRPDAQLAATSVVVPRGSCGCRADLVAEDRSRPHDRASAVPTSRDELGALLHAVLDDRGNGTVTPAVVDLVLEQVDAVIGRPGDVDREEVLGLTRALSRSAPRTDTMHEVVVALTDYLQRLASTGTGAGSPGGTALAAALWQVQAWGAVHLGRQREASVVEAGEGVARLLRSTAAESQELHWLAGTHVRAAVLGLWAGRPGGELRVVGVHDERTATASGDDDGASVAGLPLPLLGAAVAVEDFPPAALVDRARQAEGEVCVVVPVRGPRGDWGLLALLGHLTTRWEREPYQEWAGALCMALESERLAQDVRASRERYAMTAEAANDGFWELDVVTRTAELSRRARELLDLPEGFVLSAETWADRVHPEDRGHVRSTLRALFWHADAPASVELRVRRADGTSRWLLARALGVADEDGIVVRLLGTLTDIDGRKALEAELHQAASFDTITGLPNRRTFHRYLERVVQRCAANPGAEFALVFLDLDGFKLVNDSLGHLSGDELLRVMADRLREGVRALDVAARFGGDELAVLLTHPVPPDLLATVEELQRRVAAPVTLDGHEVTITASIGIVTSAGRYASADDALRDADLAMHHAKEAEPGSVRIFDPAMHVRAAGRLRTRAELRTALAHEQFEVHYQPVVDLGGAPLRHLEALVRWRHPGRGLLSPAQFLPTLEGDTAMILTLGGWMLDEVCRQVATWRSAGFDDVSVALNVAHREFWAPGLAERVADALARHQVPPANLVLEITEGVFMAEPDTARQVMEDLRAQGVRLHIDDFGTGQSSLTALRTFPFDALKIDGSFVRELGVSTQTTELLRVIVDMGRTLDLAVVAEHVEHCAQADHLRLLGCTYAQGWLYSRALPAAQVTPLLGTAVPPQSSALLGVRHPRA</sequence>
<protein>
    <submittedName>
        <fullName evidence="8">EAL domain-containing protein</fullName>
    </submittedName>
</protein>
<dbReference type="PROSITE" id="PS50113">
    <property type="entry name" value="PAC"/>
    <property type="match status" value="1"/>
</dbReference>
<dbReference type="InterPro" id="IPR001610">
    <property type="entry name" value="PAC"/>
</dbReference>
<dbReference type="GO" id="GO:0003677">
    <property type="term" value="F:DNA binding"/>
    <property type="evidence" value="ECO:0007669"/>
    <property type="project" value="UniProtKB-KW"/>
</dbReference>
<dbReference type="SUPFAM" id="SSF55785">
    <property type="entry name" value="PYP-like sensor domain (PAS domain)"/>
    <property type="match status" value="1"/>
</dbReference>
<dbReference type="NCBIfam" id="TIGR00254">
    <property type="entry name" value="GGDEF"/>
    <property type="match status" value="1"/>
</dbReference>
<feature type="domain" description="EAL" evidence="6">
    <location>
        <begin position="873"/>
        <end position="1128"/>
    </location>
</feature>
<keyword evidence="9" id="KW-1185">Reference proteome</keyword>
<dbReference type="PROSITE" id="PS50112">
    <property type="entry name" value="PAS"/>
    <property type="match status" value="1"/>
</dbReference>
<dbReference type="SMART" id="SM00086">
    <property type="entry name" value="PAC"/>
    <property type="match status" value="1"/>
</dbReference>
<dbReference type="InterPro" id="IPR001633">
    <property type="entry name" value="EAL_dom"/>
</dbReference>
<dbReference type="AlphaFoldDB" id="A0A939RW54"/>
<keyword evidence="2" id="KW-0238">DNA-binding</keyword>
<dbReference type="Proteomes" id="UP000664209">
    <property type="component" value="Unassembled WGS sequence"/>
</dbReference>
<gene>
    <name evidence="8" type="ORF">J4G33_14830</name>
</gene>
<dbReference type="InterPro" id="IPR035919">
    <property type="entry name" value="EAL_sf"/>
</dbReference>
<dbReference type="SUPFAM" id="SSF141868">
    <property type="entry name" value="EAL domain-like"/>
    <property type="match status" value="1"/>
</dbReference>
<dbReference type="Gene3D" id="2.10.70.100">
    <property type="match status" value="1"/>
</dbReference>
<evidence type="ECO:0000259" key="5">
    <source>
        <dbReference type="PROSITE" id="PS50113"/>
    </source>
</evidence>
<proteinExistence type="predicted"/>
<dbReference type="CDD" id="cd06267">
    <property type="entry name" value="PBP1_LacI_sugar_binding-like"/>
    <property type="match status" value="1"/>
</dbReference>
<dbReference type="PANTHER" id="PTHR44757">
    <property type="entry name" value="DIGUANYLATE CYCLASE DGCP"/>
    <property type="match status" value="1"/>
</dbReference>
<dbReference type="InterPro" id="IPR000014">
    <property type="entry name" value="PAS"/>
</dbReference>
<evidence type="ECO:0000259" key="6">
    <source>
        <dbReference type="PROSITE" id="PS50883"/>
    </source>
</evidence>
<dbReference type="InterPro" id="IPR000700">
    <property type="entry name" value="PAS-assoc_C"/>
</dbReference>
<dbReference type="CDD" id="cd01948">
    <property type="entry name" value="EAL"/>
    <property type="match status" value="1"/>
</dbReference>
<dbReference type="PROSITE" id="PS50887">
    <property type="entry name" value="GGDEF"/>
    <property type="match status" value="1"/>
</dbReference>
<evidence type="ECO:0000259" key="7">
    <source>
        <dbReference type="PROSITE" id="PS50887"/>
    </source>
</evidence>
<dbReference type="EMBL" id="JAGEMK010000009">
    <property type="protein sequence ID" value="MBO1753085.1"/>
    <property type="molecule type" value="Genomic_DNA"/>
</dbReference>
<dbReference type="InterPro" id="IPR028082">
    <property type="entry name" value="Peripla_BP_I"/>
</dbReference>
<dbReference type="RefSeq" id="WP_208056754.1">
    <property type="nucleotide sequence ID" value="NZ_JAGEMK010000009.1"/>
</dbReference>
<dbReference type="Pfam" id="PF08447">
    <property type="entry name" value="PAS_3"/>
    <property type="match status" value="1"/>
</dbReference>
<dbReference type="Gene3D" id="3.30.70.270">
    <property type="match status" value="1"/>
</dbReference>
<dbReference type="PANTHER" id="PTHR44757:SF2">
    <property type="entry name" value="BIOFILM ARCHITECTURE MAINTENANCE PROTEIN MBAA"/>
    <property type="match status" value="1"/>
</dbReference>
<dbReference type="InterPro" id="IPR043128">
    <property type="entry name" value="Rev_trsase/Diguanyl_cyclase"/>
</dbReference>
<dbReference type="NCBIfam" id="TIGR00229">
    <property type="entry name" value="sensory_box"/>
    <property type="match status" value="1"/>
</dbReference>
<keyword evidence="3" id="KW-0804">Transcription</keyword>
<dbReference type="InterPro" id="IPR035965">
    <property type="entry name" value="PAS-like_dom_sf"/>
</dbReference>
<evidence type="ECO:0000313" key="8">
    <source>
        <dbReference type="EMBL" id="MBO1753085.1"/>
    </source>
</evidence>
<evidence type="ECO:0000256" key="2">
    <source>
        <dbReference type="ARBA" id="ARBA00023125"/>
    </source>
</evidence>
<dbReference type="SUPFAM" id="SSF53822">
    <property type="entry name" value="Periplasmic binding protein-like I"/>
    <property type="match status" value="1"/>
</dbReference>
<dbReference type="InterPro" id="IPR000160">
    <property type="entry name" value="GGDEF_dom"/>
</dbReference>
<dbReference type="SMART" id="SM00052">
    <property type="entry name" value="EAL"/>
    <property type="match status" value="1"/>
</dbReference>
<name>A0A939RW54_9CELL</name>
<dbReference type="SMART" id="SM00091">
    <property type="entry name" value="PAS"/>
    <property type="match status" value="1"/>
</dbReference>
<dbReference type="Gene3D" id="3.40.50.2300">
    <property type="match status" value="2"/>
</dbReference>
<keyword evidence="1" id="KW-0805">Transcription regulation</keyword>
<dbReference type="SUPFAM" id="SSF55073">
    <property type="entry name" value="Nucleotide cyclase"/>
    <property type="match status" value="1"/>
</dbReference>
<dbReference type="InterPro" id="IPR013655">
    <property type="entry name" value="PAS_fold_3"/>
</dbReference>
<evidence type="ECO:0000259" key="4">
    <source>
        <dbReference type="PROSITE" id="PS50112"/>
    </source>
</evidence>
<dbReference type="Pfam" id="PF13377">
    <property type="entry name" value="Peripla_BP_3"/>
    <property type="match status" value="1"/>
</dbReference>
<feature type="domain" description="PAS" evidence="4">
    <location>
        <begin position="572"/>
        <end position="637"/>
    </location>
</feature>
<feature type="domain" description="GGDEF" evidence="7">
    <location>
        <begin position="732"/>
        <end position="864"/>
    </location>
</feature>
<dbReference type="CDD" id="cd01949">
    <property type="entry name" value="GGDEF"/>
    <property type="match status" value="1"/>
</dbReference>
<dbReference type="Pfam" id="PF00563">
    <property type="entry name" value="EAL"/>
    <property type="match status" value="1"/>
</dbReference>
<dbReference type="Gene3D" id="3.20.20.450">
    <property type="entry name" value="EAL domain"/>
    <property type="match status" value="1"/>
</dbReference>
<feature type="domain" description="PAC" evidence="5">
    <location>
        <begin position="647"/>
        <end position="699"/>
    </location>
</feature>
<evidence type="ECO:0000256" key="3">
    <source>
        <dbReference type="ARBA" id="ARBA00023163"/>
    </source>
</evidence>
<dbReference type="InterPro" id="IPR029787">
    <property type="entry name" value="Nucleotide_cyclase"/>
</dbReference>
<accession>A0A939RW54</accession>